<reference evidence="15 16" key="1">
    <citation type="submission" date="2024-06" db="EMBL/GenBank/DDBJ databases">
        <authorList>
            <person name="Chen R.Y."/>
        </authorList>
    </citation>
    <scope>NUCLEOTIDE SEQUENCE [LARGE SCALE GENOMIC DNA]</scope>
    <source>
        <strain evidence="15 16">D2</strain>
    </source>
</reference>
<dbReference type="EC" id="2.7.13.3" evidence="3"/>
<accession>A0ABV1RE00</accession>
<evidence type="ECO:0000256" key="10">
    <source>
        <dbReference type="SAM" id="Phobius"/>
    </source>
</evidence>
<dbReference type="Gene3D" id="3.40.50.2300">
    <property type="match status" value="1"/>
</dbReference>
<feature type="domain" description="CHASE" evidence="14">
    <location>
        <begin position="112"/>
        <end position="248"/>
    </location>
</feature>
<dbReference type="Pfam" id="PF00512">
    <property type="entry name" value="HisKA"/>
    <property type="match status" value="1"/>
</dbReference>
<dbReference type="InterPro" id="IPR006189">
    <property type="entry name" value="CHASE_dom"/>
</dbReference>
<dbReference type="CDD" id="cd17546">
    <property type="entry name" value="REC_hyHK_CKI1_RcsC-like"/>
    <property type="match status" value="1"/>
</dbReference>
<evidence type="ECO:0000256" key="4">
    <source>
        <dbReference type="ARBA" id="ARBA00022553"/>
    </source>
</evidence>
<protein>
    <recommendedName>
        <fullName evidence="3">histidine kinase</fullName>
        <ecNumber evidence="3">2.7.13.3</ecNumber>
    </recommendedName>
</protein>
<dbReference type="RefSeq" id="WP_350400844.1">
    <property type="nucleotide sequence ID" value="NZ_JBELOE010000083.1"/>
</dbReference>
<dbReference type="PROSITE" id="PS50112">
    <property type="entry name" value="PAS"/>
    <property type="match status" value="1"/>
</dbReference>
<keyword evidence="8 10" id="KW-0472">Membrane</keyword>
<dbReference type="InterPro" id="IPR003661">
    <property type="entry name" value="HisK_dim/P_dom"/>
</dbReference>
<feature type="domain" description="Response regulatory" evidence="12">
    <location>
        <begin position="808"/>
        <end position="922"/>
    </location>
</feature>
<dbReference type="PANTHER" id="PTHR45339:SF1">
    <property type="entry name" value="HYBRID SIGNAL TRANSDUCTION HISTIDINE KINASE J"/>
    <property type="match status" value="1"/>
</dbReference>
<dbReference type="InterPro" id="IPR042240">
    <property type="entry name" value="CHASE_sf"/>
</dbReference>
<dbReference type="InterPro" id="IPR004358">
    <property type="entry name" value="Sig_transdc_His_kin-like_C"/>
</dbReference>
<dbReference type="CDD" id="cd16922">
    <property type="entry name" value="HATPase_EvgS-ArcB-TorS-like"/>
    <property type="match status" value="1"/>
</dbReference>
<dbReference type="PROSITE" id="PS50839">
    <property type="entry name" value="CHASE"/>
    <property type="match status" value="1"/>
</dbReference>
<dbReference type="SUPFAM" id="SSF55785">
    <property type="entry name" value="PYP-like sensor domain (PAS domain)"/>
    <property type="match status" value="1"/>
</dbReference>
<dbReference type="InterPro" id="IPR011006">
    <property type="entry name" value="CheY-like_superfamily"/>
</dbReference>
<keyword evidence="4 9" id="KW-0597">Phosphoprotein</keyword>
<dbReference type="PANTHER" id="PTHR45339">
    <property type="entry name" value="HYBRID SIGNAL TRANSDUCTION HISTIDINE KINASE J"/>
    <property type="match status" value="1"/>
</dbReference>
<dbReference type="InterPro" id="IPR003594">
    <property type="entry name" value="HATPase_dom"/>
</dbReference>
<dbReference type="Pfam" id="PF00072">
    <property type="entry name" value="Response_reg"/>
    <property type="match status" value="1"/>
</dbReference>
<comment type="catalytic activity">
    <reaction evidence="1">
        <text>ATP + protein L-histidine = ADP + protein N-phospho-L-histidine.</text>
        <dbReference type="EC" id="2.7.13.3"/>
    </reaction>
</comment>
<dbReference type="SMART" id="SM00387">
    <property type="entry name" value="HATPase_c"/>
    <property type="match status" value="1"/>
</dbReference>
<feature type="domain" description="PAS" evidence="13">
    <location>
        <begin position="299"/>
        <end position="346"/>
    </location>
</feature>
<dbReference type="Gene3D" id="3.30.450.350">
    <property type="entry name" value="CHASE domain"/>
    <property type="match status" value="1"/>
</dbReference>
<comment type="caution">
    <text evidence="15">The sequence shown here is derived from an EMBL/GenBank/DDBJ whole genome shotgun (WGS) entry which is preliminary data.</text>
</comment>
<feature type="transmembrane region" description="Helical" evidence="10">
    <location>
        <begin position="263"/>
        <end position="285"/>
    </location>
</feature>
<gene>
    <name evidence="15" type="ORF">ABS311_04530</name>
</gene>
<dbReference type="EMBL" id="JBELOE010000083">
    <property type="protein sequence ID" value="MER2491143.1"/>
    <property type="molecule type" value="Genomic_DNA"/>
</dbReference>
<dbReference type="Gene3D" id="1.10.287.130">
    <property type="match status" value="1"/>
</dbReference>
<dbReference type="InterPro" id="IPR005467">
    <property type="entry name" value="His_kinase_dom"/>
</dbReference>
<dbReference type="SMART" id="SM01079">
    <property type="entry name" value="CHASE"/>
    <property type="match status" value="1"/>
</dbReference>
<proteinExistence type="predicted"/>
<evidence type="ECO:0000259" key="11">
    <source>
        <dbReference type="PROSITE" id="PS50109"/>
    </source>
</evidence>
<dbReference type="NCBIfam" id="TIGR00229">
    <property type="entry name" value="sensory_box"/>
    <property type="match status" value="1"/>
</dbReference>
<evidence type="ECO:0000256" key="5">
    <source>
        <dbReference type="ARBA" id="ARBA00022692"/>
    </source>
</evidence>
<keyword evidence="7" id="KW-0902">Two-component regulatory system</keyword>
<dbReference type="Proteomes" id="UP001467690">
    <property type="component" value="Unassembled WGS sequence"/>
</dbReference>
<sequence length="927" mass="102446">MKSNKNISVLSWPFALLLIICSIGIIFVSELIADKAYQQRLAAQKKELTESVSVYRAQLEQALARDLSVTSAVRSYIAVNPDLTQAEFALYVEQLLSGSNQIKNLGAAKDLVINLIYPFKGNEAALGLDFRKNKAQKDAALLAVNTKNIVIAGPLNLVQGGVGLIAREPVFRADSGDLWGLVSVVIDVDLLLGNAGISNNALFDIALRGKNSTGEAGDVFYGQAELFSQTEDAVTLNVRLPYGSWLLAAKPIKGWLPAKYEPYHLWTTATVFVLCFTLLTLYRIAQHRKSQFQRQIARSERRFRTLFEQSQVVMLLIDKVNGDIIAANSGAKAFYGYSDQDFVQQSIQCLSVDTHFDVQQLSPVNGASHDNMLQSQKVTAKHMLANGENRVVELFPTQIELQDKDILFVVIHDVTKQLENEEHLRDAKHKAELASQSKSRFLANMSHEIRTPMNGIIGLAELVMDTELSAQQHQYLSKLRLSAGNLLHIINDVLDYSKVEAGKLELQPVDFSFFELMSGLSAAVSHLAYQKRVLLLFDVGENNLPQVRGDKLRLHQVLLNLLSNAIKFTEDGKVKLSICAEPLDPEQIQVSFNVSDTGIGIDSRHQQSLFQPFSQADESSTRKYGGTGLGLAISQDLAKLMGAEIQLESEVGKGSSFYFNLNFPVVKAPLNYHLHNQSCIAWVQDSDEVKILSAYAKLLHLKVKHQPIANLGQANELLKHADYCLFDCDLGFEVLSPMLAAAGPLKSRYIAIVGSGNTPLIRALTNAGVDKILLKPYVAEDLYAVLNHQNKDPKNTLVLEDTPLLDIRILLAEDNEINREVAVSVLELLGASVSCAENGLNAVKMVNKQPYDVVLMDIQMPELDGISATEIIRQNHSELPIIAMTAHVMQSEVERCLAAGMNDHLGKPFERSILVEKVLQHAKKNPD</sequence>
<dbReference type="PROSITE" id="PS50109">
    <property type="entry name" value="HIS_KIN"/>
    <property type="match status" value="1"/>
</dbReference>
<evidence type="ECO:0000259" key="14">
    <source>
        <dbReference type="PROSITE" id="PS50839"/>
    </source>
</evidence>
<evidence type="ECO:0000259" key="12">
    <source>
        <dbReference type="PROSITE" id="PS50110"/>
    </source>
</evidence>
<dbReference type="Gene3D" id="3.30.565.10">
    <property type="entry name" value="Histidine kinase-like ATPase, C-terminal domain"/>
    <property type="match status" value="1"/>
</dbReference>
<dbReference type="InterPro" id="IPR036890">
    <property type="entry name" value="HATPase_C_sf"/>
</dbReference>
<dbReference type="SUPFAM" id="SSF55874">
    <property type="entry name" value="ATPase domain of HSP90 chaperone/DNA topoisomerase II/histidine kinase"/>
    <property type="match status" value="1"/>
</dbReference>
<feature type="domain" description="Histidine kinase" evidence="11">
    <location>
        <begin position="444"/>
        <end position="665"/>
    </location>
</feature>
<dbReference type="InterPro" id="IPR035965">
    <property type="entry name" value="PAS-like_dom_sf"/>
</dbReference>
<evidence type="ECO:0000256" key="1">
    <source>
        <dbReference type="ARBA" id="ARBA00000085"/>
    </source>
</evidence>
<dbReference type="SUPFAM" id="SSF52172">
    <property type="entry name" value="CheY-like"/>
    <property type="match status" value="1"/>
</dbReference>
<evidence type="ECO:0000256" key="7">
    <source>
        <dbReference type="ARBA" id="ARBA00023012"/>
    </source>
</evidence>
<feature type="modified residue" description="4-aspartylphosphate" evidence="9">
    <location>
        <position position="857"/>
    </location>
</feature>
<evidence type="ECO:0000256" key="8">
    <source>
        <dbReference type="ARBA" id="ARBA00023136"/>
    </source>
</evidence>
<dbReference type="Pfam" id="PF03924">
    <property type="entry name" value="CHASE"/>
    <property type="match status" value="1"/>
</dbReference>
<dbReference type="SMART" id="SM00091">
    <property type="entry name" value="PAS"/>
    <property type="match status" value="1"/>
</dbReference>
<dbReference type="Pfam" id="PF13426">
    <property type="entry name" value="PAS_9"/>
    <property type="match status" value="1"/>
</dbReference>
<dbReference type="Gene3D" id="3.30.450.20">
    <property type="entry name" value="PAS domain"/>
    <property type="match status" value="1"/>
</dbReference>
<dbReference type="PRINTS" id="PR00344">
    <property type="entry name" value="BCTRLSENSOR"/>
</dbReference>
<evidence type="ECO:0000313" key="15">
    <source>
        <dbReference type="EMBL" id="MER2491143.1"/>
    </source>
</evidence>
<evidence type="ECO:0000256" key="6">
    <source>
        <dbReference type="ARBA" id="ARBA00022989"/>
    </source>
</evidence>
<comment type="subcellular location">
    <subcellularLocation>
        <location evidence="2">Membrane</location>
    </subcellularLocation>
</comment>
<name>A0ABV1RE00_9ALTE</name>
<dbReference type="Pfam" id="PF02518">
    <property type="entry name" value="HATPase_c"/>
    <property type="match status" value="1"/>
</dbReference>
<dbReference type="SMART" id="SM00388">
    <property type="entry name" value="HisKA"/>
    <property type="match status" value="1"/>
</dbReference>
<organism evidence="15 16">
    <name type="scientific">Catenovulum sediminis</name>
    <dbReference type="NCBI Taxonomy" id="1740262"/>
    <lineage>
        <taxon>Bacteria</taxon>
        <taxon>Pseudomonadati</taxon>
        <taxon>Pseudomonadota</taxon>
        <taxon>Gammaproteobacteria</taxon>
        <taxon>Alteromonadales</taxon>
        <taxon>Alteromonadaceae</taxon>
        <taxon>Catenovulum</taxon>
    </lineage>
</organism>
<dbReference type="InterPro" id="IPR000014">
    <property type="entry name" value="PAS"/>
</dbReference>
<feature type="transmembrane region" description="Helical" evidence="10">
    <location>
        <begin position="12"/>
        <end position="33"/>
    </location>
</feature>
<evidence type="ECO:0000256" key="2">
    <source>
        <dbReference type="ARBA" id="ARBA00004370"/>
    </source>
</evidence>
<evidence type="ECO:0000259" key="13">
    <source>
        <dbReference type="PROSITE" id="PS50112"/>
    </source>
</evidence>
<dbReference type="InterPro" id="IPR036097">
    <property type="entry name" value="HisK_dim/P_sf"/>
</dbReference>
<keyword evidence="6 10" id="KW-1133">Transmembrane helix</keyword>
<dbReference type="CDD" id="cd00082">
    <property type="entry name" value="HisKA"/>
    <property type="match status" value="1"/>
</dbReference>
<dbReference type="SMART" id="SM00448">
    <property type="entry name" value="REC"/>
    <property type="match status" value="1"/>
</dbReference>
<evidence type="ECO:0000313" key="16">
    <source>
        <dbReference type="Proteomes" id="UP001467690"/>
    </source>
</evidence>
<evidence type="ECO:0000256" key="3">
    <source>
        <dbReference type="ARBA" id="ARBA00012438"/>
    </source>
</evidence>
<dbReference type="InterPro" id="IPR001789">
    <property type="entry name" value="Sig_transdc_resp-reg_receiver"/>
</dbReference>
<dbReference type="SUPFAM" id="SSF47384">
    <property type="entry name" value="Homodimeric domain of signal transducing histidine kinase"/>
    <property type="match status" value="1"/>
</dbReference>
<keyword evidence="5 10" id="KW-0812">Transmembrane</keyword>
<evidence type="ECO:0000256" key="9">
    <source>
        <dbReference type="PROSITE-ProRule" id="PRU00169"/>
    </source>
</evidence>
<keyword evidence="16" id="KW-1185">Reference proteome</keyword>
<dbReference type="PROSITE" id="PS50110">
    <property type="entry name" value="RESPONSE_REGULATORY"/>
    <property type="match status" value="1"/>
</dbReference>